<evidence type="ECO:0000313" key="1">
    <source>
        <dbReference type="EMBL" id="KZV85271.1"/>
    </source>
</evidence>
<protein>
    <recommendedName>
        <fullName evidence="3">Reverse transcriptase domain-containing protein</fullName>
    </recommendedName>
</protein>
<dbReference type="AlphaFoldDB" id="A0A165DSP5"/>
<evidence type="ECO:0008006" key="3">
    <source>
        <dbReference type="Google" id="ProtNLM"/>
    </source>
</evidence>
<proteinExistence type="predicted"/>
<name>A0A165DSP5_EXIGL</name>
<dbReference type="InParanoid" id="A0A165DSP5"/>
<reference evidence="1 2" key="1">
    <citation type="journal article" date="2016" name="Mol. Biol. Evol.">
        <title>Comparative Genomics of Early-Diverging Mushroom-Forming Fungi Provides Insights into the Origins of Lignocellulose Decay Capabilities.</title>
        <authorList>
            <person name="Nagy L.G."/>
            <person name="Riley R."/>
            <person name="Tritt A."/>
            <person name="Adam C."/>
            <person name="Daum C."/>
            <person name="Floudas D."/>
            <person name="Sun H."/>
            <person name="Yadav J.S."/>
            <person name="Pangilinan J."/>
            <person name="Larsson K.H."/>
            <person name="Matsuura K."/>
            <person name="Barry K."/>
            <person name="Labutti K."/>
            <person name="Kuo R."/>
            <person name="Ohm R.A."/>
            <person name="Bhattacharya S.S."/>
            <person name="Shirouzu T."/>
            <person name="Yoshinaga Y."/>
            <person name="Martin F.M."/>
            <person name="Grigoriev I.V."/>
            <person name="Hibbett D.S."/>
        </authorList>
    </citation>
    <scope>NUCLEOTIDE SEQUENCE [LARGE SCALE GENOMIC DNA]</scope>
    <source>
        <strain evidence="1 2">HHB12029</strain>
    </source>
</reference>
<dbReference type="OrthoDB" id="3049395at2759"/>
<dbReference type="Proteomes" id="UP000077266">
    <property type="component" value="Unassembled WGS sequence"/>
</dbReference>
<sequence>MNPAVPPPPSIDNVLRDLNALRASQIPAITVDETPEQFFDAPITQADVQLLREHQESHSAGETPGYDLLLDGDVQSIEDSAITELANACFEKHNLRTIGAESKLLKSMTLLALFRVTRWVESRGILPPSQNGFRKGYRTINNVFILRCLIDKARSQGKPLYVSTVDISNAFPSTDRATLWLKLQKLGMKGKIFD</sequence>
<feature type="non-terminal residue" evidence="1">
    <location>
        <position position="194"/>
    </location>
</feature>
<dbReference type="PANTHER" id="PTHR47027:SF20">
    <property type="entry name" value="REVERSE TRANSCRIPTASE-LIKE PROTEIN WITH RNA-DIRECTED DNA POLYMERASE DOMAIN"/>
    <property type="match status" value="1"/>
</dbReference>
<accession>A0A165DSP5</accession>
<keyword evidence="2" id="KW-1185">Reference proteome</keyword>
<gene>
    <name evidence="1" type="ORF">EXIGLDRAFT_623241</name>
</gene>
<dbReference type="EMBL" id="KV426193">
    <property type="protein sequence ID" value="KZV85271.1"/>
    <property type="molecule type" value="Genomic_DNA"/>
</dbReference>
<dbReference type="STRING" id="1314781.A0A165DSP5"/>
<evidence type="ECO:0000313" key="2">
    <source>
        <dbReference type="Proteomes" id="UP000077266"/>
    </source>
</evidence>
<organism evidence="1 2">
    <name type="scientific">Exidia glandulosa HHB12029</name>
    <dbReference type="NCBI Taxonomy" id="1314781"/>
    <lineage>
        <taxon>Eukaryota</taxon>
        <taxon>Fungi</taxon>
        <taxon>Dikarya</taxon>
        <taxon>Basidiomycota</taxon>
        <taxon>Agaricomycotina</taxon>
        <taxon>Agaricomycetes</taxon>
        <taxon>Auriculariales</taxon>
        <taxon>Exidiaceae</taxon>
        <taxon>Exidia</taxon>
    </lineage>
</organism>
<dbReference type="PANTHER" id="PTHR47027">
    <property type="entry name" value="REVERSE TRANSCRIPTASE DOMAIN-CONTAINING PROTEIN"/>
    <property type="match status" value="1"/>
</dbReference>